<sequence>MSQLTTAAPQAACCAAALGCQHDQALEDRARDAERTAWERTRLSDAELRRLEAGRQVDDPLDGRRPEALPASVLRGMDPGASLAA</sequence>
<gene>
    <name evidence="2" type="ORF">PU560_07120</name>
</gene>
<organism evidence="2 3">
    <name type="scientific">Georgenia halotolerans</name>
    <dbReference type="NCBI Taxonomy" id="3028317"/>
    <lineage>
        <taxon>Bacteria</taxon>
        <taxon>Bacillati</taxon>
        <taxon>Actinomycetota</taxon>
        <taxon>Actinomycetes</taxon>
        <taxon>Micrococcales</taxon>
        <taxon>Bogoriellaceae</taxon>
        <taxon>Georgenia</taxon>
    </lineage>
</organism>
<feature type="region of interest" description="Disordered" evidence="1">
    <location>
        <begin position="51"/>
        <end position="85"/>
    </location>
</feature>
<proteinExistence type="predicted"/>
<name>A0ABT5TW21_9MICO</name>
<dbReference type="EMBL" id="JARACI010000824">
    <property type="protein sequence ID" value="MDD9206240.1"/>
    <property type="molecule type" value="Genomic_DNA"/>
</dbReference>
<evidence type="ECO:0000256" key="1">
    <source>
        <dbReference type="SAM" id="MobiDB-lite"/>
    </source>
</evidence>
<keyword evidence="3" id="KW-1185">Reference proteome</keyword>
<evidence type="ECO:0000313" key="2">
    <source>
        <dbReference type="EMBL" id="MDD9206240.1"/>
    </source>
</evidence>
<feature type="non-terminal residue" evidence="2">
    <location>
        <position position="85"/>
    </location>
</feature>
<reference evidence="2" key="1">
    <citation type="submission" date="2023-02" db="EMBL/GenBank/DDBJ databases">
        <title>Georgenia sp.10Sc9-8, isolated from a soil sample collected from the Taklamakan desert.</title>
        <authorList>
            <person name="Liu S."/>
        </authorList>
    </citation>
    <scope>NUCLEOTIDE SEQUENCE</scope>
    <source>
        <strain evidence="2">10Sc9-8</strain>
    </source>
</reference>
<comment type="caution">
    <text evidence="2">The sequence shown here is derived from an EMBL/GenBank/DDBJ whole genome shotgun (WGS) entry which is preliminary data.</text>
</comment>
<protein>
    <submittedName>
        <fullName evidence="2">Uncharacterized protein</fullName>
    </submittedName>
</protein>
<feature type="compositionally biased region" description="Basic and acidic residues" evidence="1">
    <location>
        <begin position="51"/>
        <end position="67"/>
    </location>
</feature>
<accession>A0ABT5TW21</accession>
<evidence type="ECO:0000313" key="3">
    <source>
        <dbReference type="Proteomes" id="UP001165561"/>
    </source>
</evidence>
<dbReference type="Proteomes" id="UP001165561">
    <property type="component" value="Unassembled WGS sequence"/>
</dbReference>